<dbReference type="PANTHER" id="PTHR15680">
    <property type="entry name" value="RIBOSOMAL PROTEIN L19"/>
    <property type="match status" value="1"/>
</dbReference>
<dbReference type="Proteomes" id="UP000178908">
    <property type="component" value="Unassembled WGS sequence"/>
</dbReference>
<dbReference type="NCBIfam" id="TIGR01024">
    <property type="entry name" value="rplS_bact"/>
    <property type="match status" value="1"/>
</dbReference>
<organism evidence="5 6">
    <name type="scientific">Candidatus Yanofskybacteria bacterium RIFCSPHIGHO2_02_FULL_39_10</name>
    <dbReference type="NCBI Taxonomy" id="1802674"/>
    <lineage>
        <taxon>Bacteria</taxon>
        <taxon>Candidatus Yanofskyibacteriota</taxon>
    </lineage>
</organism>
<comment type="caution">
    <text evidence="5">The sequence shown here is derived from an EMBL/GenBank/DDBJ whole genome shotgun (WGS) entry which is preliminary data.</text>
</comment>
<dbReference type="Pfam" id="PF01245">
    <property type="entry name" value="Ribosomal_L19"/>
    <property type="match status" value="1"/>
</dbReference>
<comment type="similarity">
    <text evidence="1 4">Belongs to the bacterial ribosomal protein bL19 family.</text>
</comment>
<comment type="function">
    <text evidence="4">This protein is located at the 30S-50S ribosomal subunit interface and may play a role in the structure and function of the aminoacyl-tRNA binding site.</text>
</comment>
<protein>
    <recommendedName>
        <fullName evidence="4">50S ribosomal protein L19</fullName>
    </recommendedName>
</protein>
<gene>
    <name evidence="5" type="ORF">A3C61_03920</name>
</gene>
<dbReference type="GO" id="GO:0006412">
    <property type="term" value="P:translation"/>
    <property type="evidence" value="ECO:0007669"/>
    <property type="project" value="InterPro"/>
</dbReference>
<dbReference type="InterPro" id="IPR001857">
    <property type="entry name" value="Ribosomal_bL19"/>
</dbReference>
<evidence type="ECO:0000256" key="4">
    <source>
        <dbReference type="RuleBase" id="RU000559"/>
    </source>
</evidence>
<accession>A0A1F8F7X0</accession>
<reference evidence="5 6" key="1">
    <citation type="journal article" date="2016" name="Nat. Commun.">
        <title>Thousands of microbial genomes shed light on interconnected biogeochemical processes in an aquifer system.</title>
        <authorList>
            <person name="Anantharaman K."/>
            <person name="Brown C.T."/>
            <person name="Hug L.A."/>
            <person name="Sharon I."/>
            <person name="Castelle C.J."/>
            <person name="Probst A.J."/>
            <person name="Thomas B.C."/>
            <person name="Singh A."/>
            <person name="Wilkins M.J."/>
            <person name="Karaoz U."/>
            <person name="Brodie E.L."/>
            <person name="Williams K.H."/>
            <person name="Hubbard S.S."/>
            <person name="Banfield J.F."/>
        </authorList>
    </citation>
    <scope>NUCLEOTIDE SEQUENCE [LARGE SCALE GENOMIC DNA]</scope>
</reference>
<dbReference type="SUPFAM" id="SSF50104">
    <property type="entry name" value="Translation proteins SH3-like domain"/>
    <property type="match status" value="1"/>
</dbReference>
<dbReference type="PRINTS" id="PR00061">
    <property type="entry name" value="RIBOSOMALL19"/>
</dbReference>
<keyword evidence="2 5" id="KW-0689">Ribosomal protein</keyword>
<dbReference type="Gene3D" id="2.30.30.790">
    <property type="match status" value="1"/>
</dbReference>
<dbReference type="GO" id="GO:0022625">
    <property type="term" value="C:cytosolic large ribosomal subunit"/>
    <property type="evidence" value="ECO:0007669"/>
    <property type="project" value="TreeGrafter"/>
</dbReference>
<evidence type="ECO:0000256" key="2">
    <source>
        <dbReference type="ARBA" id="ARBA00022980"/>
    </source>
</evidence>
<name>A0A1F8F7X0_9BACT</name>
<dbReference type="AlphaFoldDB" id="A0A1F8F7X0"/>
<dbReference type="GO" id="GO:0003735">
    <property type="term" value="F:structural constituent of ribosome"/>
    <property type="evidence" value="ECO:0007669"/>
    <property type="project" value="InterPro"/>
</dbReference>
<sequence>MNKLQIFQAKHMPEGKLKDLQVGWTVKVFQKIKEGDKTRTQAFEGTVIAKKHGIEAGGTITVRKVSNGIGVEKVFPIHLPSIEKVQVLKNPRVRRAKLYYLRDKTSREIKRKVKQSQD</sequence>
<dbReference type="PANTHER" id="PTHR15680:SF9">
    <property type="entry name" value="LARGE RIBOSOMAL SUBUNIT PROTEIN BL19M"/>
    <property type="match status" value="1"/>
</dbReference>
<proteinExistence type="inferred from homology"/>
<dbReference type="PIRSF" id="PIRSF002191">
    <property type="entry name" value="Ribosomal_L19"/>
    <property type="match status" value="1"/>
</dbReference>
<dbReference type="EMBL" id="MGJO01000052">
    <property type="protein sequence ID" value="OGN08369.1"/>
    <property type="molecule type" value="Genomic_DNA"/>
</dbReference>
<evidence type="ECO:0000256" key="3">
    <source>
        <dbReference type="ARBA" id="ARBA00023274"/>
    </source>
</evidence>
<evidence type="ECO:0000313" key="5">
    <source>
        <dbReference type="EMBL" id="OGN08369.1"/>
    </source>
</evidence>
<keyword evidence="3 4" id="KW-0687">Ribonucleoprotein</keyword>
<dbReference type="InterPro" id="IPR038657">
    <property type="entry name" value="Ribosomal_bL19_sf"/>
</dbReference>
<dbReference type="InterPro" id="IPR008991">
    <property type="entry name" value="Translation_prot_SH3-like_sf"/>
</dbReference>
<evidence type="ECO:0000256" key="1">
    <source>
        <dbReference type="ARBA" id="ARBA00005781"/>
    </source>
</evidence>
<evidence type="ECO:0000313" key="6">
    <source>
        <dbReference type="Proteomes" id="UP000178908"/>
    </source>
</evidence>